<comment type="similarity">
    <text evidence="1 3">Belongs to the UreD family.</text>
</comment>
<keyword evidence="3" id="KW-0963">Cytoplasm</keyword>
<comment type="subcellular location">
    <subcellularLocation>
        <location evidence="3">Cytoplasm</location>
    </subcellularLocation>
</comment>
<keyword evidence="3" id="KW-0996">Nickel insertion</keyword>
<evidence type="ECO:0000313" key="4">
    <source>
        <dbReference type="EMBL" id="MBC5640079.1"/>
    </source>
</evidence>
<evidence type="ECO:0000256" key="1">
    <source>
        <dbReference type="ARBA" id="ARBA00007177"/>
    </source>
</evidence>
<evidence type="ECO:0000313" key="5">
    <source>
        <dbReference type="Proteomes" id="UP000662088"/>
    </source>
</evidence>
<dbReference type="PANTHER" id="PTHR33643">
    <property type="entry name" value="UREASE ACCESSORY PROTEIN D"/>
    <property type="match status" value="1"/>
</dbReference>
<comment type="function">
    <text evidence="3">Required for maturation of urease via the functional incorporation of the urease nickel metallocenter.</text>
</comment>
<proteinExistence type="inferred from homology"/>
<dbReference type="Proteomes" id="UP000662088">
    <property type="component" value="Unassembled WGS sequence"/>
</dbReference>
<evidence type="ECO:0000256" key="2">
    <source>
        <dbReference type="ARBA" id="ARBA00023186"/>
    </source>
</evidence>
<sequence length="277" mass="31636">MSNSKYAGEFEIVLEKKNDKTVISEKRFDGLIKLSPTIHLDSEKISTYFIVGLGGGYVEGEKYKYSINLKEDARSIITTQASTKVYKCIHGEKTEQETLISLEKNSILEYITDSVILYKDAIYKQVNNIYMDESATLIYSDGITSGWSKEGEEFQYSNVQLKTKVYVNNKIVLLDNLLVNPKEDDVTKLGFFEGYQNFGTLLVINKNINVEILENLRNNINNLNLPIYFGISELEVSGFVLRVLGNLTQNIESAINLCHNFVRKKFLNSKELSIRKY</sequence>
<reference evidence="4" key="1">
    <citation type="submission" date="2020-08" db="EMBL/GenBank/DDBJ databases">
        <title>Genome public.</title>
        <authorList>
            <person name="Liu C."/>
            <person name="Sun Q."/>
        </authorList>
    </citation>
    <scope>NUCLEOTIDE SEQUENCE</scope>
    <source>
        <strain evidence="4">NSJ-42</strain>
    </source>
</reference>
<dbReference type="AlphaFoldDB" id="A0A8I0A5W8"/>
<accession>A0A8I0A5W8</accession>
<keyword evidence="5" id="KW-1185">Reference proteome</keyword>
<dbReference type="GO" id="GO:0016151">
    <property type="term" value="F:nickel cation binding"/>
    <property type="evidence" value="ECO:0007669"/>
    <property type="project" value="UniProtKB-UniRule"/>
</dbReference>
<dbReference type="PANTHER" id="PTHR33643:SF1">
    <property type="entry name" value="UREASE ACCESSORY PROTEIN D"/>
    <property type="match status" value="1"/>
</dbReference>
<gene>
    <name evidence="3" type="primary">ureD</name>
    <name evidence="4" type="ORF">H8R92_06470</name>
</gene>
<organism evidence="4 5">
    <name type="scientific">Clostridium lentum</name>
    <dbReference type="NCBI Taxonomy" id="2763037"/>
    <lineage>
        <taxon>Bacteria</taxon>
        <taxon>Bacillati</taxon>
        <taxon>Bacillota</taxon>
        <taxon>Clostridia</taxon>
        <taxon>Eubacteriales</taxon>
        <taxon>Clostridiaceae</taxon>
        <taxon>Clostridium</taxon>
    </lineage>
</organism>
<comment type="caution">
    <text evidence="4">The sequence shown here is derived from an EMBL/GenBank/DDBJ whole genome shotgun (WGS) entry which is preliminary data.</text>
</comment>
<protein>
    <recommendedName>
        <fullName evidence="3">Urease accessory protein UreD</fullName>
    </recommendedName>
</protein>
<dbReference type="Pfam" id="PF01774">
    <property type="entry name" value="UreD"/>
    <property type="match status" value="1"/>
</dbReference>
<dbReference type="InterPro" id="IPR002669">
    <property type="entry name" value="UreD"/>
</dbReference>
<dbReference type="GO" id="GO:0005737">
    <property type="term" value="C:cytoplasm"/>
    <property type="evidence" value="ECO:0007669"/>
    <property type="project" value="UniProtKB-SubCell"/>
</dbReference>
<dbReference type="HAMAP" id="MF_01384">
    <property type="entry name" value="UreD"/>
    <property type="match status" value="1"/>
</dbReference>
<name>A0A8I0A5W8_9CLOT</name>
<dbReference type="RefSeq" id="WP_186835020.1">
    <property type="nucleotide sequence ID" value="NZ_JACOOQ010000009.1"/>
</dbReference>
<evidence type="ECO:0000256" key="3">
    <source>
        <dbReference type="HAMAP-Rule" id="MF_01384"/>
    </source>
</evidence>
<dbReference type="EMBL" id="JACOOQ010000009">
    <property type="protein sequence ID" value="MBC5640079.1"/>
    <property type="molecule type" value="Genomic_DNA"/>
</dbReference>
<keyword evidence="2 3" id="KW-0143">Chaperone</keyword>
<comment type="subunit">
    <text evidence="3">UreD, UreF and UreG form a complex that acts as a GTP-hydrolysis-dependent molecular chaperone, activating the urease apoprotein by helping to assemble the nickel containing metallocenter of UreC. The UreE protein probably delivers the nickel.</text>
</comment>